<dbReference type="Gene3D" id="2.130.10.130">
    <property type="entry name" value="Integrin alpha, N-terminal"/>
    <property type="match status" value="2"/>
</dbReference>
<dbReference type="InterPro" id="IPR028994">
    <property type="entry name" value="Integrin_alpha_N"/>
</dbReference>
<dbReference type="PANTHER" id="PTHR44103">
    <property type="entry name" value="PROPROTEIN CONVERTASE P"/>
    <property type="match status" value="1"/>
</dbReference>
<feature type="chain" id="PRO_5047548185" evidence="2">
    <location>
        <begin position="30"/>
        <end position="667"/>
    </location>
</feature>
<gene>
    <name evidence="3" type="ORF">NQV15_00830</name>
</gene>
<dbReference type="SUPFAM" id="SSF69318">
    <property type="entry name" value="Integrin alpha N-terminal domain"/>
    <property type="match status" value="2"/>
</dbReference>
<protein>
    <submittedName>
        <fullName evidence="3">VCBS repeat-containing protein</fullName>
    </submittedName>
</protein>
<proteinExistence type="predicted"/>
<name>A0ABY5MAW3_9ACTN</name>
<organism evidence="3 4">
    <name type="scientific">Aeromicrobium wangtongii</name>
    <dbReference type="NCBI Taxonomy" id="2969247"/>
    <lineage>
        <taxon>Bacteria</taxon>
        <taxon>Bacillati</taxon>
        <taxon>Actinomycetota</taxon>
        <taxon>Actinomycetes</taxon>
        <taxon>Propionibacteriales</taxon>
        <taxon>Nocardioidaceae</taxon>
        <taxon>Aeromicrobium</taxon>
    </lineage>
</organism>
<dbReference type="Pfam" id="PF13517">
    <property type="entry name" value="FG-GAP_3"/>
    <property type="match status" value="1"/>
</dbReference>
<dbReference type="EMBL" id="CP102173">
    <property type="protein sequence ID" value="UUP13887.1"/>
    <property type="molecule type" value="Genomic_DNA"/>
</dbReference>
<dbReference type="Proteomes" id="UP001316184">
    <property type="component" value="Chromosome"/>
</dbReference>
<keyword evidence="1 2" id="KW-0732">Signal</keyword>
<keyword evidence="4" id="KW-1185">Reference proteome</keyword>
<dbReference type="InterPro" id="IPR013517">
    <property type="entry name" value="FG-GAP"/>
</dbReference>
<sequence length="667" mass="68286">MPRVPSAFAALVVGSSAALVLATVVAAQAAAPTDPATPASFSRIDVDTKLTGAAFSVSGDVFGTGKQDLVVTAFGAFTGSGQTSTPPAAGTVQIYRPGATLKRWTKVPVVTEADGITFPNQPTLADVNGDGATDVIVPGGYFFDTYSPAPQVPPKNRGSITWWENKGEGKAFVRHDVVTASPFSYHAVQLADLDGDGIKDMVTTGEQGKSPQSPADDIVELQYLKGRLDGATDARTFDAPVALGANGGSLPVVSDVDRDGKPDIVSAQYFGAGQPSYLWFKQSGTPTGGALTADNFTMHAISSEQGPGFQIKLVPNLRGDGIDRWVGTNHLSYPLTAPEGGVFELTPTAAITEPWTSTRLAGPFSPRPTFGQAAPGVFGSGDLDGDGDVDLALSGDGDRRLFWVEQTGTNGFVTHVLEDYDGTTTSVPGMGQAGGAVVADLDGNGTNEMAFSSFDQNTVAVYVRSGGGPAAPVPAPAPVLSVSAPATVTAGAPTTLSASLSAAGASTQPARVTFTAARTGAVTQVGAMALAPGATAGTFTGSIRVRASESGTFAVAAGGATASAAVTVRTTIKGFSTATKRLKKKATIKDTISVRPGFGRTVHLQRWTCSSAAPSCRWKTVSSHRLNGKNRATVAIKAPKGTSFWRVSAPGTKAGSAALTKSRTVKR</sequence>
<reference evidence="3 4" key="1">
    <citation type="submission" date="2022-08" db="EMBL/GenBank/DDBJ databases">
        <title>novel species in genus Aeromicrobium.</title>
        <authorList>
            <person name="Ye L."/>
        </authorList>
    </citation>
    <scope>NUCLEOTIDE SEQUENCE [LARGE SCALE GENOMIC DNA]</scope>
    <source>
        <strain evidence="4">zg-Y1379</strain>
    </source>
</reference>
<evidence type="ECO:0000313" key="4">
    <source>
        <dbReference type="Proteomes" id="UP001316184"/>
    </source>
</evidence>
<dbReference type="RefSeq" id="WP_232402937.1">
    <property type="nucleotide sequence ID" value="NZ_CP102173.1"/>
</dbReference>
<accession>A0ABY5MAW3</accession>
<evidence type="ECO:0000313" key="3">
    <source>
        <dbReference type="EMBL" id="UUP13887.1"/>
    </source>
</evidence>
<evidence type="ECO:0000256" key="1">
    <source>
        <dbReference type="ARBA" id="ARBA00022729"/>
    </source>
</evidence>
<dbReference type="PANTHER" id="PTHR44103:SF1">
    <property type="entry name" value="PROPROTEIN CONVERTASE P"/>
    <property type="match status" value="1"/>
</dbReference>
<feature type="signal peptide" evidence="2">
    <location>
        <begin position="1"/>
        <end position="29"/>
    </location>
</feature>
<evidence type="ECO:0000256" key="2">
    <source>
        <dbReference type="SAM" id="SignalP"/>
    </source>
</evidence>